<dbReference type="KEGG" id="smo:SELMODRAFT_59736"/>
<organism evidence="2">
    <name type="scientific">Selaginella moellendorffii</name>
    <name type="common">Spikemoss</name>
    <dbReference type="NCBI Taxonomy" id="88036"/>
    <lineage>
        <taxon>Eukaryota</taxon>
        <taxon>Viridiplantae</taxon>
        <taxon>Streptophyta</taxon>
        <taxon>Embryophyta</taxon>
        <taxon>Tracheophyta</taxon>
        <taxon>Lycopodiopsida</taxon>
        <taxon>Selaginellales</taxon>
        <taxon>Selaginellaceae</taxon>
        <taxon>Selaginella</taxon>
    </lineage>
</organism>
<keyword evidence="2" id="KW-1185">Reference proteome</keyword>
<name>D8SFJ0_SELML</name>
<dbReference type="eggNOG" id="ENOG502S8BX">
    <property type="taxonomic scope" value="Eukaryota"/>
</dbReference>
<dbReference type="HOGENOM" id="CLU_148957_1_0_1"/>
<dbReference type="Proteomes" id="UP000001514">
    <property type="component" value="Unassembled WGS sequence"/>
</dbReference>
<evidence type="ECO:0000313" key="1">
    <source>
        <dbReference type="EMBL" id="EFJ16734.1"/>
    </source>
</evidence>
<dbReference type="OMA" id="AIPVECQ"/>
<reference evidence="1 2" key="1">
    <citation type="journal article" date="2011" name="Science">
        <title>The Selaginella genome identifies genetic changes associated with the evolution of vascular plants.</title>
        <authorList>
            <person name="Banks J.A."/>
            <person name="Nishiyama T."/>
            <person name="Hasebe M."/>
            <person name="Bowman J.L."/>
            <person name="Gribskov M."/>
            <person name="dePamphilis C."/>
            <person name="Albert V.A."/>
            <person name="Aono N."/>
            <person name="Aoyama T."/>
            <person name="Ambrose B.A."/>
            <person name="Ashton N.W."/>
            <person name="Axtell M.J."/>
            <person name="Barker E."/>
            <person name="Barker M.S."/>
            <person name="Bennetzen J.L."/>
            <person name="Bonawitz N.D."/>
            <person name="Chapple C."/>
            <person name="Cheng C."/>
            <person name="Correa L.G."/>
            <person name="Dacre M."/>
            <person name="DeBarry J."/>
            <person name="Dreyer I."/>
            <person name="Elias M."/>
            <person name="Engstrom E.M."/>
            <person name="Estelle M."/>
            <person name="Feng L."/>
            <person name="Finet C."/>
            <person name="Floyd S.K."/>
            <person name="Frommer W.B."/>
            <person name="Fujita T."/>
            <person name="Gramzow L."/>
            <person name="Gutensohn M."/>
            <person name="Harholt J."/>
            <person name="Hattori M."/>
            <person name="Heyl A."/>
            <person name="Hirai T."/>
            <person name="Hiwatashi Y."/>
            <person name="Ishikawa M."/>
            <person name="Iwata M."/>
            <person name="Karol K.G."/>
            <person name="Koehler B."/>
            <person name="Kolukisaoglu U."/>
            <person name="Kubo M."/>
            <person name="Kurata T."/>
            <person name="Lalonde S."/>
            <person name="Li K."/>
            <person name="Li Y."/>
            <person name="Litt A."/>
            <person name="Lyons E."/>
            <person name="Manning G."/>
            <person name="Maruyama T."/>
            <person name="Michael T.P."/>
            <person name="Mikami K."/>
            <person name="Miyazaki S."/>
            <person name="Morinaga S."/>
            <person name="Murata T."/>
            <person name="Mueller-Roeber B."/>
            <person name="Nelson D.R."/>
            <person name="Obara M."/>
            <person name="Oguri Y."/>
            <person name="Olmstead R.G."/>
            <person name="Onodera N."/>
            <person name="Petersen B.L."/>
            <person name="Pils B."/>
            <person name="Prigge M."/>
            <person name="Rensing S.A."/>
            <person name="Riano-Pachon D.M."/>
            <person name="Roberts A.W."/>
            <person name="Sato Y."/>
            <person name="Scheller H.V."/>
            <person name="Schulz B."/>
            <person name="Schulz C."/>
            <person name="Shakirov E.V."/>
            <person name="Shibagaki N."/>
            <person name="Shinohara N."/>
            <person name="Shippen D.E."/>
            <person name="Soerensen I."/>
            <person name="Sotooka R."/>
            <person name="Sugimoto N."/>
            <person name="Sugita M."/>
            <person name="Sumikawa N."/>
            <person name="Tanurdzic M."/>
            <person name="Theissen G."/>
            <person name="Ulvskov P."/>
            <person name="Wakazuki S."/>
            <person name="Weng J.K."/>
            <person name="Willats W.W."/>
            <person name="Wipf D."/>
            <person name="Wolf P.G."/>
            <person name="Yang L."/>
            <person name="Zimmer A.D."/>
            <person name="Zhu Q."/>
            <person name="Mitros T."/>
            <person name="Hellsten U."/>
            <person name="Loque D."/>
            <person name="Otillar R."/>
            <person name="Salamov A."/>
            <person name="Schmutz J."/>
            <person name="Shapiro H."/>
            <person name="Lindquist E."/>
            <person name="Lucas S."/>
            <person name="Rokhsar D."/>
            <person name="Grigoriev I.V."/>
        </authorList>
    </citation>
    <scope>NUCLEOTIDE SEQUENCE [LARGE SCALE GENOMIC DNA]</scope>
</reference>
<gene>
    <name evidence="1" type="ORF">SELMODRAFT_59736</name>
</gene>
<dbReference type="FunCoup" id="D8SFJ0">
    <property type="interactions" value="560"/>
</dbReference>
<evidence type="ECO:0000313" key="2">
    <source>
        <dbReference type="Proteomes" id="UP000001514"/>
    </source>
</evidence>
<dbReference type="AlphaFoldDB" id="D8SFJ0"/>
<protein>
    <recommendedName>
        <fullName evidence="3">COX assembly mitochondrial protein</fullName>
    </recommendedName>
</protein>
<feature type="non-terminal residue" evidence="1">
    <location>
        <position position="1"/>
    </location>
</feature>
<proteinExistence type="predicted"/>
<dbReference type="Gramene" id="EFJ16734">
    <property type="protein sequence ID" value="EFJ16734"/>
    <property type="gene ID" value="SELMODRAFT_59736"/>
</dbReference>
<feature type="non-terminal residue" evidence="1">
    <location>
        <position position="81"/>
    </location>
</feature>
<evidence type="ECO:0008006" key="3">
    <source>
        <dbReference type="Google" id="ProtNLM"/>
    </source>
</evidence>
<dbReference type="InParanoid" id="D8SFJ0"/>
<accession>D8SFJ0</accession>
<dbReference type="EMBL" id="GL377617">
    <property type="protein sequence ID" value="EFJ16734.1"/>
    <property type="molecule type" value="Genomic_DNA"/>
</dbReference>
<sequence length="81" mass="9087">RKCGAKIQALERCNARYRSEPERSLVCGHLNKLAAMCLVEIVCPEQVEAVKIYCTGAGTARVRNSCRIAKENLTICLDYRQ</sequence>